<evidence type="ECO:0000313" key="3">
    <source>
        <dbReference type="Proteomes" id="UP001148313"/>
    </source>
</evidence>
<dbReference type="Gene3D" id="3.10.180.10">
    <property type="entry name" value="2,3-Dihydroxybiphenyl 1,2-Dioxygenase, domain 1"/>
    <property type="match status" value="1"/>
</dbReference>
<evidence type="ECO:0000259" key="1">
    <source>
        <dbReference type="PROSITE" id="PS51819"/>
    </source>
</evidence>
<proteinExistence type="predicted"/>
<protein>
    <submittedName>
        <fullName evidence="2">VOC family protein</fullName>
    </submittedName>
</protein>
<name>A0ABT4VTP5_9HYPH</name>
<dbReference type="EMBL" id="JAPJZH010000018">
    <property type="protein sequence ID" value="MDA4848089.1"/>
    <property type="molecule type" value="Genomic_DNA"/>
</dbReference>
<evidence type="ECO:0000313" key="2">
    <source>
        <dbReference type="EMBL" id="MDA4848089.1"/>
    </source>
</evidence>
<dbReference type="InterPro" id="IPR004360">
    <property type="entry name" value="Glyas_Fos-R_dOase_dom"/>
</dbReference>
<dbReference type="CDD" id="cd06587">
    <property type="entry name" value="VOC"/>
    <property type="match status" value="1"/>
</dbReference>
<dbReference type="InterPro" id="IPR029068">
    <property type="entry name" value="Glyas_Bleomycin-R_OHBP_Dase"/>
</dbReference>
<sequence>MTSAMLEHVNFTVSDPVATANRLCGLFGWRVRWQGPAIDGGMSVHVGADDSYLALYTPGKGVDAKSNSYRMTGGLNHVGIVVDDLDAVEKKVIAAGLEPHSHADYEPGRRFYFHDEDGIEFEVVSYATVPA</sequence>
<organism evidence="2 3">
    <name type="scientific">Hoeflea poritis</name>
    <dbReference type="NCBI Taxonomy" id="2993659"/>
    <lineage>
        <taxon>Bacteria</taxon>
        <taxon>Pseudomonadati</taxon>
        <taxon>Pseudomonadota</taxon>
        <taxon>Alphaproteobacteria</taxon>
        <taxon>Hyphomicrobiales</taxon>
        <taxon>Rhizobiaceae</taxon>
        <taxon>Hoeflea</taxon>
    </lineage>
</organism>
<feature type="domain" description="VOC" evidence="1">
    <location>
        <begin position="5"/>
        <end position="126"/>
    </location>
</feature>
<dbReference type="RefSeq" id="WP_271091932.1">
    <property type="nucleotide sequence ID" value="NZ_JAPJZH010000018.1"/>
</dbReference>
<gene>
    <name evidence="2" type="ORF">OOZ53_22215</name>
</gene>
<dbReference type="SUPFAM" id="SSF54593">
    <property type="entry name" value="Glyoxalase/Bleomycin resistance protein/Dihydroxybiphenyl dioxygenase"/>
    <property type="match status" value="1"/>
</dbReference>
<dbReference type="Proteomes" id="UP001148313">
    <property type="component" value="Unassembled WGS sequence"/>
</dbReference>
<dbReference type="PROSITE" id="PS51819">
    <property type="entry name" value="VOC"/>
    <property type="match status" value="1"/>
</dbReference>
<keyword evidence="3" id="KW-1185">Reference proteome</keyword>
<comment type="caution">
    <text evidence="2">The sequence shown here is derived from an EMBL/GenBank/DDBJ whole genome shotgun (WGS) entry which is preliminary data.</text>
</comment>
<dbReference type="InterPro" id="IPR037523">
    <property type="entry name" value="VOC_core"/>
</dbReference>
<accession>A0ABT4VTP5</accession>
<dbReference type="Pfam" id="PF00903">
    <property type="entry name" value="Glyoxalase"/>
    <property type="match status" value="1"/>
</dbReference>
<reference evidence="2" key="1">
    <citation type="submission" date="2022-11" db="EMBL/GenBank/DDBJ databases">
        <title>Hoeflea poritis sp. nov., isolated from scleractinian coral Porites lutea.</title>
        <authorList>
            <person name="Zhang G."/>
            <person name="Wei Q."/>
            <person name="Cai L."/>
        </authorList>
    </citation>
    <scope>NUCLEOTIDE SEQUENCE</scope>
    <source>
        <strain evidence="2">E7-10</strain>
    </source>
</reference>